<feature type="domain" description="Aldehyde ferredoxin oxidoreductase C-terminal" evidence="1">
    <location>
        <begin position="15"/>
        <end position="92"/>
    </location>
</feature>
<dbReference type="RefSeq" id="WP_219852479.1">
    <property type="nucleotide sequence ID" value="NZ_BLRV01000247.1"/>
</dbReference>
<dbReference type="SUPFAM" id="SSF48310">
    <property type="entry name" value="Aldehyde ferredoxin oxidoreductase, C-terminal domains"/>
    <property type="match status" value="1"/>
</dbReference>
<comment type="caution">
    <text evidence="2">The sequence shown here is derived from an EMBL/GenBank/DDBJ whole genome shotgun (WGS) entry which is preliminary data.</text>
</comment>
<dbReference type="GO" id="GO:0016625">
    <property type="term" value="F:oxidoreductase activity, acting on the aldehyde or oxo group of donors, iron-sulfur protein as acceptor"/>
    <property type="evidence" value="ECO:0007669"/>
    <property type="project" value="InterPro"/>
</dbReference>
<protein>
    <submittedName>
        <fullName evidence="2">Aldehyde:ferredoxin oxidoreductase</fullName>
    </submittedName>
</protein>
<organism evidence="2 3">
    <name type="scientific">Candidatus Hakubella thermalkaliphila</name>
    <dbReference type="NCBI Taxonomy" id="2754717"/>
    <lineage>
        <taxon>Bacteria</taxon>
        <taxon>Bacillati</taxon>
        <taxon>Actinomycetota</taxon>
        <taxon>Actinomycetota incertae sedis</taxon>
        <taxon>Candidatus Hakubellales</taxon>
        <taxon>Candidatus Hakubellaceae</taxon>
        <taxon>Candidatus Hakubella</taxon>
    </lineage>
</organism>
<dbReference type="Proteomes" id="UP000580051">
    <property type="component" value="Unassembled WGS sequence"/>
</dbReference>
<dbReference type="GO" id="GO:0009055">
    <property type="term" value="F:electron transfer activity"/>
    <property type="evidence" value="ECO:0007669"/>
    <property type="project" value="InterPro"/>
</dbReference>
<evidence type="ECO:0000259" key="1">
    <source>
        <dbReference type="Pfam" id="PF01314"/>
    </source>
</evidence>
<dbReference type="InterPro" id="IPR036021">
    <property type="entry name" value="Tungsten_al_ferr_oxy-like_C"/>
</dbReference>
<dbReference type="Pfam" id="PF01314">
    <property type="entry name" value="AFOR_C"/>
    <property type="match status" value="1"/>
</dbReference>
<evidence type="ECO:0000313" key="2">
    <source>
        <dbReference type="EMBL" id="GFP22174.1"/>
    </source>
</evidence>
<sequence length="93" mass="10444">LGPRGWQVGGTSSQVMAEGMVETVNGVQGTSWTMDDVTRIGQEIIRKERQFNQAAGFTPAHDRLPEFMKYESLPPHNTTFDVPEEILDQVYAF</sequence>
<reference evidence="2 3" key="1">
    <citation type="journal article" date="2020" name="Front. Microbiol.">
        <title>Single-cell genomics of novel Actinobacteria with the Wood-Ljungdahl pathway discovered in a serpentinizing system.</title>
        <authorList>
            <person name="Merino N."/>
            <person name="Kawai M."/>
            <person name="Boyd E.S."/>
            <person name="Colman D.R."/>
            <person name="McGlynn S.E."/>
            <person name="Nealson K.H."/>
            <person name="Kurokawa K."/>
            <person name="Hongoh Y."/>
        </authorList>
    </citation>
    <scope>NUCLEOTIDE SEQUENCE [LARGE SCALE GENOMIC DNA]</scope>
    <source>
        <strain evidence="2 3">S06</strain>
    </source>
</reference>
<proteinExistence type="predicted"/>
<dbReference type="EMBL" id="BLRV01000247">
    <property type="protein sequence ID" value="GFP22174.1"/>
    <property type="molecule type" value="Genomic_DNA"/>
</dbReference>
<gene>
    <name evidence="2" type="ORF">HKBW3S06_01401</name>
</gene>
<accession>A0A6V8NS05</accession>
<dbReference type="InterPro" id="IPR013985">
    <property type="entry name" value="Ald_Fedxn_OxRdtase_dom3"/>
</dbReference>
<feature type="non-terminal residue" evidence="2">
    <location>
        <position position="1"/>
    </location>
</feature>
<dbReference type="InterPro" id="IPR001203">
    <property type="entry name" value="OxRdtase_Ald_Fedxn_C"/>
</dbReference>
<dbReference type="AlphaFoldDB" id="A0A6V8NS05"/>
<evidence type="ECO:0000313" key="3">
    <source>
        <dbReference type="Proteomes" id="UP000580051"/>
    </source>
</evidence>
<dbReference type="Gene3D" id="1.10.599.10">
    <property type="entry name" value="Aldehyde Ferredoxin Oxidoreductase Protein, subunit A, domain 3"/>
    <property type="match status" value="1"/>
</dbReference>
<name>A0A6V8NS05_9ACTN</name>
<dbReference type="GO" id="GO:0051536">
    <property type="term" value="F:iron-sulfur cluster binding"/>
    <property type="evidence" value="ECO:0007669"/>
    <property type="project" value="InterPro"/>
</dbReference>